<sequence length="185" mass="20402">MRLEPLAEEHRAGLRAAAVDDRIWEHMTVCGSGAGFDGVFDDALALRDAGKRVPFAVRLLSTGDLVGCTSYLDPVPQHKRVEIGWTWYRPDQWASAVNPECKFLLLAHAFDTLGLNRVQLLTDLRNTRSQAAIAKLGATREGVLRAHMITHGGRVRDSVLFSITAPDWSRVKDGLLARLAAFEKG</sequence>
<dbReference type="InterPro" id="IPR016181">
    <property type="entry name" value="Acyl_CoA_acyltransferase"/>
</dbReference>
<evidence type="ECO:0000313" key="3">
    <source>
        <dbReference type="Proteomes" id="UP000676565"/>
    </source>
</evidence>
<name>A0ABS5C6J1_9BACT</name>
<comment type="caution">
    <text evidence="2">The sequence shown here is derived from an EMBL/GenBank/DDBJ whole genome shotgun (WGS) entry which is preliminary data.</text>
</comment>
<gene>
    <name evidence="2" type="ORF">J8F10_38100</name>
</gene>
<proteinExistence type="predicted"/>
<dbReference type="Proteomes" id="UP000676565">
    <property type="component" value="Unassembled WGS sequence"/>
</dbReference>
<dbReference type="PANTHER" id="PTHR43610:SF1">
    <property type="entry name" value="N-ACETYLTRANSFERASE DOMAIN-CONTAINING PROTEIN"/>
    <property type="match status" value="1"/>
</dbReference>
<dbReference type="SUPFAM" id="SSF55729">
    <property type="entry name" value="Acyl-CoA N-acyltransferases (Nat)"/>
    <property type="match status" value="1"/>
</dbReference>
<dbReference type="RefSeq" id="WP_210663703.1">
    <property type="nucleotide sequence ID" value="NZ_JAGKQQ010000002.1"/>
</dbReference>
<protein>
    <submittedName>
        <fullName evidence="2">GNAT family N-acetyltransferase</fullName>
    </submittedName>
</protein>
<feature type="domain" description="N-acetyltransferase" evidence="1">
    <location>
        <begin position="2"/>
        <end position="139"/>
    </location>
</feature>
<evidence type="ECO:0000259" key="1">
    <source>
        <dbReference type="Pfam" id="PF13302"/>
    </source>
</evidence>
<dbReference type="Pfam" id="PF13302">
    <property type="entry name" value="Acetyltransf_3"/>
    <property type="match status" value="1"/>
</dbReference>
<dbReference type="EMBL" id="JAGKQQ010000002">
    <property type="protein sequence ID" value="MBP3961070.1"/>
    <property type="molecule type" value="Genomic_DNA"/>
</dbReference>
<dbReference type="PANTHER" id="PTHR43610">
    <property type="entry name" value="BLL6696 PROTEIN"/>
    <property type="match status" value="1"/>
</dbReference>
<dbReference type="InterPro" id="IPR000182">
    <property type="entry name" value="GNAT_dom"/>
</dbReference>
<dbReference type="Gene3D" id="3.40.630.30">
    <property type="match status" value="1"/>
</dbReference>
<keyword evidence="3" id="KW-1185">Reference proteome</keyword>
<accession>A0ABS5C6J1</accession>
<evidence type="ECO:0000313" key="2">
    <source>
        <dbReference type="EMBL" id="MBP3961070.1"/>
    </source>
</evidence>
<organism evidence="2 3">
    <name type="scientific">Gemmata palustris</name>
    <dbReference type="NCBI Taxonomy" id="2822762"/>
    <lineage>
        <taxon>Bacteria</taxon>
        <taxon>Pseudomonadati</taxon>
        <taxon>Planctomycetota</taxon>
        <taxon>Planctomycetia</taxon>
        <taxon>Gemmatales</taxon>
        <taxon>Gemmataceae</taxon>
        <taxon>Gemmata</taxon>
    </lineage>
</organism>
<reference evidence="2 3" key="1">
    <citation type="submission" date="2021-04" db="EMBL/GenBank/DDBJ databases">
        <authorList>
            <person name="Ivanova A."/>
        </authorList>
    </citation>
    <scope>NUCLEOTIDE SEQUENCE [LARGE SCALE GENOMIC DNA]</scope>
    <source>
        <strain evidence="2 3">G18</strain>
    </source>
</reference>